<evidence type="ECO:0000313" key="1">
    <source>
        <dbReference type="EMBL" id="KAK1298414.1"/>
    </source>
</evidence>
<organism evidence="1 2">
    <name type="scientific">Acorus calamus</name>
    <name type="common">Sweet flag</name>
    <dbReference type="NCBI Taxonomy" id="4465"/>
    <lineage>
        <taxon>Eukaryota</taxon>
        <taxon>Viridiplantae</taxon>
        <taxon>Streptophyta</taxon>
        <taxon>Embryophyta</taxon>
        <taxon>Tracheophyta</taxon>
        <taxon>Spermatophyta</taxon>
        <taxon>Magnoliopsida</taxon>
        <taxon>Liliopsida</taxon>
        <taxon>Acoraceae</taxon>
        <taxon>Acorus</taxon>
    </lineage>
</organism>
<reference evidence="1" key="2">
    <citation type="submission" date="2023-06" db="EMBL/GenBank/DDBJ databases">
        <authorList>
            <person name="Ma L."/>
            <person name="Liu K.-W."/>
            <person name="Li Z."/>
            <person name="Hsiao Y.-Y."/>
            <person name="Qi Y."/>
            <person name="Fu T."/>
            <person name="Tang G."/>
            <person name="Zhang D."/>
            <person name="Sun W.-H."/>
            <person name="Liu D.-K."/>
            <person name="Li Y."/>
            <person name="Chen G.-Z."/>
            <person name="Liu X.-D."/>
            <person name="Liao X.-Y."/>
            <person name="Jiang Y.-T."/>
            <person name="Yu X."/>
            <person name="Hao Y."/>
            <person name="Huang J."/>
            <person name="Zhao X.-W."/>
            <person name="Ke S."/>
            <person name="Chen Y.-Y."/>
            <person name="Wu W.-L."/>
            <person name="Hsu J.-L."/>
            <person name="Lin Y.-F."/>
            <person name="Huang M.-D."/>
            <person name="Li C.-Y."/>
            <person name="Huang L."/>
            <person name="Wang Z.-W."/>
            <person name="Zhao X."/>
            <person name="Zhong W.-Y."/>
            <person name="Peng D.-H."/>
            <person name="Ahmad S."/>
            <person name="Lan S."/>
            <person name="Zhang J.-S."/>
            <person name="Tsai W.-C."/>
            <person name="Van De Peer Y."/>
            <person name="Liu Z.-J."/>
        </authorList>
    </citation>
    <scope>NUCLEOTIDE SEQUENCE</scope>
    <source>
        <strain evidence="1">CP</strain>
        <tissue evidence="1">Leaves</tissue>
    </source>
</reference>
<comment type="caution">
    <text evidence="1">The sequence shown here is derived from an EMBL/GenBank/DDBJ whole genome shotgun (WGS) entry which is preliminary data.</text>
</comment>
<keyword evidence="2" id="KW-1185">Reference proteome</keyword>
<accession>A0AAV9DBV8</accession>
<dbReference type="EMBL" id="JAUJYO010000014">
    <property type="protein sequence ID" value="KAK1298414.1"/>
    <property type="molecule type" value="Genomic_DNA"/>
</dbReference>
<protein>
    <submittedName>
        <fullName evidence="1">Uncharacterized protein</fullName>
    </submittedName>
</protein>
<sequence length="64" mass="7538">MGCFRRFLLHLPSQQVRHASSRHFLNCSLFHVPGVELRRCSSLIGIFSPFFLYIQLRHSGLFEF</sequence>
<reference evidence="1" key="1">
    <citation type="journal article" date="2023" name="Nat. Commun.">
        <title>Diploid and tetraploid genomes of Acorus and the evolution of monocots.</title>
        <authorList>
            <person name="Ma L."/>
            <person name="Liu K.W."/>
            <person name="Li Z."/>
            <person name="Hsiao Y.Y."/>
            <person name="Qi Y."/>
            <person name="Fu T."/>
            <person name="Tang G.D."/>
            <person name="Zhang D."/>
            <person name="Sun W.H."/>
            <person name="Liu D.K."/>
            <person name="Li Y."/>
            <person name="Chen G.Z."/>
            <person name="Liu X.D."/>
            <person name="Liao X.Y."/>
            <person name="Jiang Y.T."/>
            <person name="Yu X."/>
            <person name="Hao Y."/>
            <person name="Huang J."/>
            <person name="Zhao X.W."/>
            <person name="Ke S."/>
            <person name="Chen Y.Y."/>
            <person name="Wu W.L."/>
            <person name="Hsu J.L."/>
            <person name="Lin Y.F."/>
            <person name="Huang M.D."/>
            <person name="Li C.Y."/>
            <person name="Huang L."/>
            <person name="Wang Z.W."/>
            <person name="Zhao X."/>
            <person name="Zhong W.Y."/>
            <person name="Peng D.H."/>
            <person name="Ahmad S."/>
            <person name="Lan S."/>
            <person name="Zhang J.S."/>
            <person name="Tsai W.C."/>
            <person name="Van de Peer Y."/>
            <person name="Liu Z.J."/>
        </authorList>
    </citation>
    <scope>NUCLEOTIDE SEQUENCE</scope>
    <source>
        <strain evidence="1">CP</strain>
    </source>
</reference>
<dbReference type="Proteomes" id="UP001180020">
    <property type="component" value="Unassembled WGS sequence"/>
</dbReference>
<dbReference type="AlphaFoldDB" id="A0AAV9DBV8"/>
<name>A0AAV9DBV8_ACOCL</name>
<evidence type="ECO:0000313" key="2">
    <source>
        <dbReference type="Proteomes" id="UP001180020"/>
    </source>
</evidence>
<gene>
    <name evidence="1" type="ORF">QJS10_CPB14g01705</name>
</gene>
<proteinExistence type="predicted"/>